<evidence type="ECO:0008006" key="3">
    <source>
        <dbReference type="Google" id="ProtNLM"/>
    </source>
</evidence>
<sequence length="187" mass="21553">MIVQDERSIETKEAIGRAHIKDLLSSLLVAESINPGVIYILSPWISDFPVLDNTTGNFDAVNPKWGHRHLYFFELLQNCVEAGATLKLAIRENRDKMRQLEQNLCNYPSRFKVVELKDLHEKGLLTDCALIRGSMNFTYFGATVNYECITYTTNPAQIAEKRNTYEDLYFKEVLSKETSAEDDDDWY</sequence>
<evidence type="ECO:0000313" key="2">
    <source>
        <dbReference type="Proteomes" id="UP000617555"/>
    </source>
</evidence>
<name>A0ABQ1JP44_9GAMM</name>
<dbReference type="SUPFAM" id="SSF56024">
    <property type="entry name" value="Phospholipase D/nuclease"/>
    <property type="match status" value="1"/>
</dbReference>
<dbReference type="RefSeq" id="WP_188740877.1">
    <property type="nucleotide sequence ID" value="NZ_BMII01000043.1"/>
</dbReference>
<dbReference type="NCBIfam" id="NF041068">
    <property type="entry name" value="DpdK"/>
    <property type="match status" value="1"/>
</dbReference>
<keyword evidence="2" id="KW-1185">Reference proteome</keyword>
<proteinExistence type="predicted"/>
<gene>
    <name evidence="1" type="ORF">GCM10011607_38030</name>
</gene>
<accession>A0ABQ1JP44</accession>
<dbReference type="Proteomes" id="UP000617555">
    <property type="component" value="Unassembled WGS sequence"/>
</dbReference>
<protein>
    <recommendedName>
        <fullName evidence="3">Phospholipase D-like domain-containing protein</fullName>
    </recommendedName>
</protein>
<evidence type="ECO:0000313" key="1">
    <source>
        <dbReference type="EMBL" id="GGB73998.1"/>
    </source>
</evidence>
<reference evidence="2" key="1">
    <citation type="journal article" date="2019" name="Int. J. Syst. Evol. Microbiol.">
        <title>The Global Catalogue of Microorganisms (GCM) 10K type strain sequencing project: providing services to taxonomists for standard genome sequencing and annotation.</title>
        <authorList>
            <consortium name="The Broad Institute Genomics Platform"/>
            <consortium name="The Broad Institute Genome Sequencing Center for Infectious Disease"/>
            <person name="Wu L."/>
            <person name="Ma J."/>
        </authorList>
    </citation>
    <scope>NUCLEOTIDE SEQUENCE [LARGE SCALE GENOMIC DNA]</scope>
    <source>
        <strain evidence="2">CGMCC 1.15339</strain>
    </source>
</reference>
<comment type="caution">
    <text evidence="1">The sequence shown here is derived from an EMBL/GenBank/DDBJ whole genome shotgun (WGS) entry which is preliminary data.</text>
</comment>
<organism evidence="1 2">
    <name type="scientific">Shewanella inventionis</name>
    <dbReference type="NCBI Taxonomy" id="1738770"/>
    <lineage>
        <taxon>Bacteria</taxon>
        <taxon>Pseudomonadati</taxon>
        <taxon>Pseudomonadota</taxon>
        <taxon>Gammaproteobacteria</taxon>
        <taxon>Alteromonadales</taxon>
        <taxon>Shewanellaceae</taxon>
        <taxon>Shewanella</taxon>
    </lineage>
</organism>
<dbReference type="EMBL" id="BMII01000043">
    <property type="protein sequence ID" value="GGB73998.1"/>
    <property type="molecule type" value="Genomic_DNA"/>
</dbReference>